<feature type="region of interest" description="Disordered" evidence="10">
    <location>
        <begin position="354"/>
        <end position="477"/>
    </location>
</feature>
<gene>
    <name evidence="13" type="ORF">RB653_009774</name>
</gene>
<dbReference type="GO" id="GO:0005730">
    <property type="term" value="C:nucleolus"/>
    <property type="evidence" value="ECO:0007669"/>
    <property type="project" value="UniProtKB-SubCell"/>
</dbReference>
<dbReference type="InterPro" id="IPR033100">
    <property type="entry name" value="Rrp45"/>
</dbReference>
<feature type="compositionally biased region" description="Polar residues" evidence="10">
    <location>
        <begin position="273"/>
        <end position="291"/>
    </location>
</feature>
<feature type="domain" description="Exoribonuclease phosphorolytic" evidence="12">
    <location>
        <begin position="188"/>
        <end position="253"/>
    </location>
</feature>
<dbReference type="PANTHER" id="PTHR11097">
    <property type="entry name" value="EXOSOME COMPLEX EXONUCLEASE RIBOSOMAL RNA PROCESSING PROTEIN"/>
    <property type="match status" value="1"/>
</dbReference>
<feature type="compositionally biased region" description="Low complexity" evidence="10">
    <location>
        <begin position="362"/>
        <end position="373"/>
    </location>
</feature>
<keyword evidence="14" id="KW-1185">Reference proteome</keyword>
<dbReference type="SUPFAM" id="SSF54211">
    <property type="entry name" value="Ribosomal protein S5 domain 2-like"/>
    <property type="match status" value="1"/>
</dbReference>
<dbReference type="CDD" id="cd11368">
    <property type="entry name" value="RNase_PH_RRP45"/>
    <property type="match status" value="1"/>
</dbReference>
<dbReference type="Proteomes" id="UP001344447">
    <property type="component" value="Unassembled WGS sequence"/>
</dbReference>
<feature type="region of interest" description="Disordered" evidence="10">
    <location>
        <begin position="269"/>
        <end position="298"/>
    </location>
</feature>
<evidence type="ECO:0000259" key="12">
    <source>
        <dbReference type="Pfam" id="PF03725"/>
    </source>
</evidence>
<evidence type="ECO:0000256" key="1">
    <source>
        <dbReference type="ARBA" id="ARBA00004496"/>
    </source>
</evidence>
<evidence type="ECO:0000259" key="11">
    <source>
        <dbReference type="Pfam" id="PF01138"/>
    </source>
</evidence>
<protein>
    <recommendedName>
        <fullName evidence="4">Exosome complex component RRP45</fullName>
    </recommendedName>
</protein>
<evidence type="ECO:0000256" key="5">
    <source>
        <dbReference type="ARBA" id="ARBA00022490"/>
    </source>
</evidence>
<evidence type="ECO:0000256" key="10">
    <source>
        <dbReference type="SAM" id="MobiDB-lite"/>
    </source>
</evidence>
<dbReference type="Pfam" id="PF03725">
    <property type="entry name" value="RNase_PH_C"/>
    <property type="match status" value="1"/>
</dbReference>
<dbReference type="SUPFAM" id="SSF55666">
    <property type="entry name" value="Ribonuclease PH domain 2-like"/>
    <property type="match status" value="1"/>
</dbReference>
<evidence type="ECO:0000256" key="7">
    <source>
        <dbReference type="ARBA" id="ARBA00022835"/>
    </source>
</evidence>
<accession>A0AAN7YP02</accession>
<evidence type="ECO:0000313" key="13">
    <source>
        <dbReference type="EMBL" id="KAK5574521.1"/>
    </source>
</evidence>
<feature type="compositionally biased region" description="Low complexity" evidence="10">
    <location>
        <begin position="428"/>
        <end position="440"/>
    </location>
</feature>
<dbReference type="InterPro" id="IPR020568">
    <property type="entry name" value="Ribosomal_Su5_D2-typ_SF"/>
</dbReference>
<comment type="similarity">
    <text evidence="3">Belongs to the RNase PH family.</text>
</comment>
<comment type="subcellular location">
    <subcellularLocation>
        <location evidence="1">Cytoplasm</location>
    </subcellularLocation>
    <subcellularLocation>
        <location evidence="2">Nucleus</location>
        <location evidence="2">Nucleolus</location>
    </subcellularLocation>
</comment>
<evidence type="ECO:0000256" key="6">
    <source>
        <dbReference type="ARBA" id="ARBA00022552"/>
    </source>
</evidence>
<dbReference type="InterPro" id="IPR027408">
    <property type="entry name" value="PNPase/RNase_PH_dom_sf"/>
</dbReference>
<evidence type="ECO:0000256" key="2">
    <source>
        <dbReference type="ARBA" id="ARBA00004604"/>
    </source>
</evidence>
<comment type="caution">
    <text evidence="13">The sequence shown here is derived from an EMBL/GenBank/DDBJ whole genome shotgun (WGS) entry which is preliminary data.</text>
</comment>
<feature type="compositionally biased region" description="Basic and acidic residues" evidence="10">
    <location>
        <begin position="385"/>
        <end position="404"/>
    </location>
</feature>
<dbReference type="GO" id="GO:0034475">
    <property type="term" value="P:U4 snRNA 3'-end processing"/>
    <property type="evidence" value="ECO:0007669"/>
    <property type="project" value="TreeGrafter"/>
</dbReference>
<evidence type="ECO:0000256" key="9">
    <source>
        <dbReference type="ARBA" id="ARBA00023242"/>
    </source>
</evidence>
<dbReference type="Gene3D" id="3.30.230.70">
    <property type="entry name" value="GHMP Kinase, N-terminal domain"/>
    <property type="match status" value="1"/>
</dbReference>
<dbReference type="PANTHER" id="PTHR11097:SF14">
    <property type="entry name" value="EXOSOME COMPLEX COMPONENT RRP45"/>
    <property type="match status" value="1"/>
</dbReference>
<dbReference type="InterPro" id="IPR015847">
    <property type="entry name" value="ExoRNase_PH_dom2"/>
</dbReference>
<dbReference type="AlphaFoldDB" id="A0AAN7YP02"/>
<dbReference type="GO" id="GO:0034473">
    <property type="term" value="P:U1 snRNA 3'-end processing"/>
    <property type="evidence" value="ECO:0007669"/>
    <property type="project" value="TreeGrafter"/>
</dbReference>
<dbReference type="GO" id="GO:0071028">
    <property type="term" value="P:nuclear mRNA surveillance"/>
    <property type="evidence" value="ECO:0007669"/>
    <property type="project" value="TreeGrafter"/>
</dbReference>
<sequence>MKEVISKNEKDFVLSSIEKFQRIDGRRVNDMRAIKIEFGKSYGMVEVQLGKTRVFTAITCDIVEPKPERPNEGFYVFNTDISPMSSVSVNVNQVNPMENELGRIIEKGLKESRAIDTEALCIISGSKVWSIKIAIHVLDDCGNLLDCASISVITALIHFRKPDVTVVGNDATIHSLDEREPVPLSIHHTPISITFGFFPNEVMIVDPDTKEESVMDGKLSFLVNIHKEICGVSKGGGTSTNINQVLKCSKIAVIKAAEITQQIRESIHENMKSRSSQNKRNGSGLNSTTKGKSLEMIEHTRPIANQIINEIKKESYEIIKEIKPTTNKTNTNTTINNNSDTQVSKELINNIKNEHNIDDNNKNNFVGDNSKSSWDNDDDDDDDDNQMKVDVKKEGTEKKKETIKKSASKKTAIKKKKKEDSDSEEETIILTSTNTSTTTSKPIAPIKYEEEESEDLSVALKKKPISKSSAKKPATKK</sequence>
<evidence type="ECO:0000313" key="14">
    <source>
        <dbReference type="Proteomes" id="UP001344447"/>
    </source>
</evidence>
<reference evidence="13 14" key="1">
    <citation type="submission" date="2023-11" db="EMBL/GenBank/DDBJ databases">
        <title>Dfirmibasis_genome.</title>
        <authorList>
            <person name="Edelbroek B."/>
            <person name="Kjellin J."/>
            <person name="Jerlstrom-Hultqvist J."/>
            <person name="Soderbom F."/>
        </authorList>
    </citation>
    <scope>NUCLEOTIDE SEQUENCE [LARGE SCALE GENOMIC DNA]</scope>
    <source>
        <strain evidence="13 14">TNS-C-14</strain>
    </source>
</reference>
<feature type="compositionally biased region" description="Basic residues" evidence="10">
    <location>
        <begin position="460"/>
        <end position="477"/>
    </location>
</feature>
<evidence type="ECO:0000256" key="4">
    <source>
        <dbReference type="ARBA" id="ARBA00019572"/>
    </source>
</evidence>
<dbReference type="InterPro" id="IPR050590">
    <property type="entry name" value="Exosome_comp_Rrp42_subfam"/>
</dbReference>
<keyword evidence="8" id="KW-0694">RNA-binding</keyword>
<dbReference type="GO" id="GO:0071035">
    <property type="term" value="P:nuclear polyadenylation-dependent rRNA catabolic process"/>
    <property type="evidence" value="ECO:0007669"/>
    <property type="project" value="TreeGrafter"/>
</dbReference>
<dbReference type="GO" id="GO:0034476">
    <property type="term" value="P:U5 snRNA 3'-end processing"/>
    <property type="evidence" value="ECO:0007669"/>
    <property type="project" value="TreeGrafter"/>
</dbReference>
<proteinExistence type="inferred from homology"/>
<dbReference type="EMBL" id="JAVFKY010000006">
    <property type="protein sequence ID" value="KAK5574521.1"/>
    <property type="molecule type" value="Genomic_DNA"/>
</dbReference>
<dbReference type="InterPro" id="IPR036345">
    <property type="entry name" value="ExoRNase_PH_dom2_sf"/>
</dbReference>
<feature type="compositionally biased region" description="Basic residues" evidence="10">
    <location>
        <begin position="406"/>
        <end position="417"/>
    </location>
</feature>
<keyword evidence="7" id="KW-0271">Exosome</keyword>
<evidence type="ECO:0000256" key="3">
    <source>
        <dbReference type="ARBA" id="ARBA00006678"/>
    </source>
</evidence>
<dbReference type="GO" id="GO:0016075">
    <property type="term" value="P:rRNA catabolic process"/>
    <property type="evidence" value="ECO:0007669"/>
    <property type="project" value="TreeGrafter"/>
</dbReference>
<keyword evidence="6" id="KW-0698">rRNA processing</keyword>
<dbReference type="FunFam" id="3.30.230.70:FF:000005">
    <property type="entry name" value="Exosome complex component RRP45"/>
    <property type="match status" value="1"/>
</dbReference>
<organism evidence="13 14">
    <name type="scientific">Dictyostelium firmibasis</name>
    <dbReference type="NCBI Taxonomy" id="79012"/>
    <lineage>
        <taxon>Eukaryota</taxon>
        <taxon>Amoebozoa</taxon>
        <taxon>Evosea</taxon>
        <taxon>Eumycetozoa</taxon>
        <taxon>Dictyostelia</taxon>
        <taxon>Dictyosteliales</taxon>
        <taxon>Dictyosteliaceae</taxon>
        <taxon>Dictyostelium</taxon>
    </lineage>
</organism>
<name>A0AAN7YP02_9MYCE</name>
<dbReference type="Pfam" id="PF01138">
    <property type="entry name" value="RNase_PH"/>
    <property type="match status" value="1"/>
</dbReference>
<feature type="domain" description="Exoribonuclease phosphorolytic" evidence="11">
    <location>
        <begin position="31"/>
        <end position="162"/>
    </location>
</feature>
<dbReference type="GO" id="GO:0035925">
    <property type="term" value="F:mRNA 3'-UTR AU-rich region binding"/>
    <property type="evidence" value="ECO:0007669"/>
    <property type="project" value="TreeGrafter"/>
</dbReference>
<dbReference type="GO" id="GO:0000176">
    <property type="term" value="C:nuclear exosome (RNase complex)"/>
    <property type="evidence" value="ECO:0007669"/>
    <property type="project" value="TreeGrafter"/>
</dbReference>
<keyword evidence="5" id="KW-0963">Cytoplasm</keyword>
<evidence type="ECO:0000256" key="8">
    <source>
        <dbReference type="ARBA" id="ARBA00022884"/>
    </source>
</evidence>
<dbReference type="GO" id="GO:0000467">
    <property type="term" value="P:exonucleolytic trimming to generate mature 3'-end of 5.8S rRNA from tricistronic rRNA transcript (SSU-rRNA, 5.8S rRNA, LSU-rRNA)"/>
    <property type="evidence" value="ECO:0007669"/>
    <property type="project" value="TreeGrafter"/>
</dbReference>
<dbReference type="GO" id="GO:0071038">
    <property type="term" value="P:TRAMP-dependent tRNA surveillance pathway"/>
    <property type="evidence" value="ECO:0007669"/>
    <property type="project" value="TreeGrafter"/>
</dbReference>
<dbReference type="InterPro" id="IPR001247">
    <property type="entry name" value="ExoRNase_PH_dom1"/>
</dbReference>
<keyword evidence="9" id="KW-0539">Nucleus</keyword>
<dbReference type="GO" id="GO:0000177">
    <property type="term" value="C:cytoplasmic exosome (RNase complex)"/>
    <property type="evidence" value="ECO:0007669"/>
    <property type="project" value="TreeGrafter"/>
</dbReference>
<feature type="compositionally biased region" description="Acidic residues" evidence="10">
    <location>
        <begin position="375"/>
        <end position="384"/>
    </location>
</feature>